<sequence>MATRSLKLYTLLMLLHILTDPTNAGAQRLSQPIDVSKIPSCLLASCDSDPLGSAPTDACKPTEPSTQLYDRSCYCALKDPLYCAWSCTWWEWMATEDWFVSECGPESDDLSYDGLPDCAHSCLREKLVYYGCVTEGRNFFCIHGSLFDCQPNCHKESERTAVKNWLMDRCGVSAALAEKGADTGIFYGSTDAASESRQSPILFRSKRKELKWYEIFAIVLLCVSVLVEGLIWIDLRLRQRKSSRHRPDRKVEYQVA</sequence>
<accession>W9X2Y5</accession>
<dbReference type="Proteomes" id="UP000019471">
    <property type="component" value="Unassembled WGS sequence"/>
</dbReference>
<feature type="signal peptide" evidence="2">
    <location>
        <begin position="1"/>
        <end position="26"/>
    </location>
</feature>
<name>W9X2Y5_9EURO</name>
<gene>
    <name evidence="3" type="ORF">A1O5_05107</name>
</gene>
<reference evidence="3 4" key="1">
    <citation type="submission" date="2013-03" db="EMBL/GenBank/DDBJ databases">
        <title>The Genome Sequence of Cladophialophora psammophila CBS 110553.</title>
        <authorList>
            <consortium name="The Broad Institute Genomics Platform"/>
            <person name="Cuomo C."/>
            <person name="de Hoog S."/>
            <person name="Gorbushina A."/>
            <person name="Walker B."/>
            <person name="Young S.K."/>
            <person name="Zeng Q."/>
            <person name="Gargeya S."/>
            <person name="Fitzgerald M."/>
            <person name="Haas B."/>
            <person name="Abouelleil A."/>
            <person name="Allen A.W."/>
            <person name="Alvarado L."/>
            <person name="Arachchi H.M."/>
            <person name="Berlin A.M."/>
            <person name="Chapman S.B."/>
            <person name="Gainer-Dewar J."/>
            <person name="Goldberg J."/>
            <person name="Griggs A."/>
            <person name="Gujja S."/>
            <person name="Hansen M."/>
            <person name="Howarth C."/>
            <person name="Imamovic A."/>
            <person name="Ireland A."/>
            <person name="Larimer J."/>
            <person name="McCowan C."/>
            <person name="Murphy C."/>
            <person name="Pearson M."/>
            <person name="Poon T.W."/>
            <person name="Priest M."/>
            <person name="Roberts A."/>
            <person name="Saif S."/>
            <person name="Shea T."/>
            <person name="Sisk P."/>
            <person name="Sykes S."/>
            <person name="Wortman J."/>
            <person name="Nusbaum C."/>
            <person name="Birren B."/>
        </authorList>
    </citation>
    <scope>NUCLEOTIDE SEQUENCE [LARGE SCALE GENOMIC DNA]</scope>
    <source>
        <strain evidence="3 4">CBS 110553</strain>
    </source>
</reference>
<comment type="caution">
    <text evidence="3">The sequence shown here is derived from an EMBL/GenBank/DDBJ whole genome shotgun (WGS) entry which is preliminary data.</text>
</comment>
<evidence type="ECO:0008006" key="5">
    <source>
        <dbReference type="Google" id="ProtNLM"/>
    </source>
</evidence>
<dbReference type="AlphaFoldDB" id="W9X2Y5"/>
<feature type="transmembrane region" description="Helical" evidence="1">
    <location>
        <begin position="212"/>
        <end position="235"/>
    </location>
</feature>
<dbReference type="eggNOG" id="ENOG502SVF9">
    <property type="taxonomic scope" value="Eukaryota"/>
</dbReference>
<dbReference type="GeneID" id="19189827"/>
<dbReference type="EMBL" id="AMGX01000007">
    <property type="protein sequence ID" value="EXJ71301.1"/>
    <property type="molecule type" value="Genomic_DNA"/>
</dbReference>
<keyword evidence="4" id="KW-1185">Reference proteome</keyword>
<proteinExistence type="predicted"/>
<protein>
    <recommendedName>
        <fullName evidence="5">Extracellular membrane protein CFEM domain-containing protein</fullName>
    </recommendedName>
</protein>
<evidence type="ECO:0000256" key="1">
    <source>
        <dbReference type="SAM" id="Phobius"/>
    </source>
</evidence>
<organism evidence="3 4">
    <name type="scientific">Cladophialophora psammophila CBS 110553</name>
    <dbReference type="NCBI Taxonomy" id="1182543"/>
    <lineage>
        <taxon>Eukaryota</taxon>
        <taxon>Fungi</taxon>
        <taxon>Dikarya</taxon>
        <taxon>Ascomycota</taxon>
        <taxon>Pezizomycotina</taxon>
        <taxon>Eurotiomycetes</taxon>
        <taxon>Chaetothyriomycetidae</taxon>
        <taxon>Chaetothyriales</taxon>
        <taxon>Herpotrichiellaceae</taxon>
        <taxon>Cladophialophora</taxon>
    </lineage>
</organism>
<feature type="chain" id="PRO_5004932523" description="Extracellular membrane protein CFEM domain-containing protein" evidence="2">
    <location>
        <begin position="27"/>
        <end position="256"/>
    </location>
</feature>
<evidence type="ECO:0000256" key="2">
    <source>
        <dbReference type="SAM" id="SignalP"/>
    </source>
</evidence>
<dbReference type="HOGENOM" id="CLU_085821_0_0_1"/>
<keyword evidence="1" id="KW-0812">Transmembrane</keyword>
<evidence type="ECO:0000313" key="4">
    <source>
        <dbReference type="Proteomes" id="UP000019471"/>
    </source>
</evidence>
<keyword evidence="1" id="KW-1133">Transmembrane helix</keyword>
<keyword evidence="2" id="KW-0732">Signal</keyword>
<dbReference type="RefSeq" id="XP_007743900.1">
    <property type="nucleotide sequence ID" value="XM_007745710.1"/>
</dbReference>
<dbReference type="OrthoDB" id="4151660at2759"/>
<keyword evidence="1" id="KW-0472">Membrane</keyword>
<evidence type="ECO:0000313" key="3">
    <source>
        <dbReference type="EMBL" id="EXJ71301.1"/>
    </source>
</evidence>